<dbReference type="AlphaFoldDB" id="A0A8S3T121"/>
<feature type="domain" description="Tc1-like transposase DDE" evidence="3">
    <location>
        <begin position="775"/>
        <end position="922"/>
    </location>
</feature>
<keyword evidence="5" id="KW-1185">Reference proteome</keyword>
<dbReference type="InterPro" id="IPR036397">
    <property type="entry name" value="RNaseH_sf"/>
</dbReference>
<feature type="chain" id="PRO_5035891195" evidence="1">
    <location>
        <begin position="21"/>
        <end position="1000"/>
    </location>
</feature>
<dbReference type="Pfam" id="PF01498">
    <property type="entry name" value="HTH_Tnp_Tc3_2"/>
    <property type="match status" value="1"/>
</dbReference>
<accession>A0A8S3T121</accession>
<feature type="domain" description="Transposase Tc1-like" evidence="2">
    <location>
        <begin position="707"/>
        <end position="765"/>
    </location>
</feature>
<keyword evidence="1" id="KW-0732">Signal</keyword>
<organism evidence="4 5">
    <name type="scientific">Mytilus edulis</name>
    <name type="common">Blue mussel</name>
    <dbReference type="NCBI Taxonomy" id="6550"/>
    <lineage>
        <taxon>Eukaryota</taxon>
        <taxon>Metazoa</taxon>
        <taxon>Spiralia</taxon>
        <taxon>Lophotrochozoa</taxon>
        <taxon>Mollusca</taxon>
        <taxon>Bivalvia</taxon>
        <taxon>Autobranchia</taxon>
        <taxon>Pteriomorphia</taxon>
        <taxon>Mytilida</taxon>
        <taxon>Mytiloidea</taxon>
        <taxon>Mytilidae</taxon>
        <taxon>Mytilinae</taxon>
        <taxon>Mytilus</taxon>
    </lineage>
</organism>
<dbReference type="GO" id="GO:0006313">
    <property type="term" value="P:DNA transposition"/>
    <property type="evidence" value="ECO:0007669"/>
    <property type="project" value="InterPro"/>
</dbReference>
<feature type="signal peptide" evidence="1">
    <location>
        <begin position="1"/>
        <end position="20"/>
    </location>
</feature>
<dbReference type="Proteomes" id="UP000683360">
    <property type="component" value="Unassembled WGS sequence"/>
</dbReference>
<dbReference type="EC" id="2.3.2.27" evidence="4"/>
<dbReference type="Pfam" id="PF13358">
    <property type="entry name" value="DDE_3"/>
    <property type="match status" value="1"/>
</dbReference>
<protein>
    <submittedName>
        <fullName evidence="4">RNF213</fullName>
        <ecNumber evidence="4">2.3.2.27</ecNumber>
    </submittedName>
</protein>
<proteinExistence type="predicted"/>
<comment type="caution">
    <text evidence="4">The sequence shown here is derived from an EMBL/GenBank/DDBJ whole genome shotgun (WGS) entry which is preliminary data.</text>
</comment>
<dbReference type="Gene3D" id="3.40.50.300">
    <property type="entry name" value="P-loop containing nucleotide triphosphate hydrolases"/>
    <property type="match status" value="1"/>
</dbReference>
<dbReference type="OrthoDB" id="2423195at2759"/>
<evidence type="ECO:0000256" key="1">
    <source>
        <dbReference type="SAM" id="SignalP"/>
    </source>
</evidence>
<reference evidence="4" key="1">
    <citation type="submission" date="2021-03" db="EMBL/GenBank/DDBJ databases">
        <authorList>
            <person name="Bekaert M."/>
        </authorList>
    </citation>
    <scope>NUCLEOTIDE SEQUENCE</scope>
</reference>
<evidence type="ECO:0000313" key="4">
    <source>
        <dbReference type="EMBL" id="CAG2224294.1"/>
    </source>
</evidence>
<dbReference type="GO" id="GO:0016887">
    <property type="term" value="F:ATP hydrolysis activity"/>
    <property type="evidence" value="ECO:0007669"/>
    <property type="project" value="InterPro"/>
</dbReference>
<dbReference type="EMBL" id="CAJPWZ010001800">
    <property type="protein sequence ID" value="CAG2224294.1"/>
    <property type="molecule type" value="Genomic_DNA"/>
</dbReference>
<gene>
    <name evidence="4" type="ORF">MEDL_37508</name>
</gene>
<keyword evidence="4" id="KW-0012">Acyltransferase</keyword>
<dbReference type="GO" id="GO:0003677">
    <property type="term" value="F:DNA binding"/>
    <property type="evidence" value="ECO:0007669"/>
    <property type="project" value="InterPro"/>
</dbReference>
<evidence type="ECO:0000259" key="2">
    <source>
        <dbReference type="Pfam" id="PF01498"/>
    </source>
</evidence>
<sequence>MVVWTKILIMKTICLQFCSLMKSTPQRQWVLSRRSCDKSLGGKPINIHAQLKIVAACNPYKSKFPKRHKKKLIKKLEQAGLGYHVDADKTTDRLGRVPMRRLVYRVQPLPQSMLPLVWDFGQLNAGVEKLYIRQMVLRYIRDTSLPDMPNLADVLSKILGACQNFMRLQEDECSFVSLRDVERVLKVMTWFYIETEEDGFLFHDRTFEEGDIENNNITRALILALGVCYQACLKRRQDFRDMIVEYFEEPFHLVDVNQLESEISRCQDIFLKTENVTLDDNIARNQALKENVFMMIICIELRIPLFLVGKPGSSKSLAKKVVADAMQGHAACPNGIFQCSPLSTPDGIVKTFRQCAEFQKAKNLDRFVSVVVLDEIGLAEDSPKMPLKTLHPLLEDGCPGDEFPEDYMQVAFIGISNWALDPAKMNREYSYKEKFQIKMSLSKLQNISTQNILKLSEIYVVHQQMKMERSSQADGNLIPALTTSYLELFSETEKTKQRDFFGLRDFYRDKMEILIVLMGNDQACLEGDKTDTSETRYLLLLTENYGDMAMLQQKILSMNDAVVIFGSSFQVCRIINRIKVNMETGSTVILLNLENLYESLYDALNQGLVDFSHYHKFPSLWLLYLRVEVANILHEIASLYRQNWKISAIVRYLSNQHGIDVNWSTVRNIILKYKSGDLFADPNSDFIKFRKVTDGDISTVRSALAEKCTMTATDVRRELVSKGSDLSKTTVQRIIHEAGYTASAPRYCQMIREANKVKRLTFCQQLITDNDNFADIIFTDECTVQLHDNKVVIYRLRDQVAQPIPQPKHPFKLHVWGGISRRGTTRLLIFDGILRSEFFVDKILRQTLLPFIQDVYPDKHRFQQDNDPKHRSILSKNFMKSNNINWWECWPSESPDLNPIEMVWNMLKRRLAKKDLKTKEDLETALEDFWTTDLTVECCNRFIDHLYKVVPTVMIVQGRATADLPRKIFPERSLGKSIDYFNSKLKEPLLRQKIANLLPN</sequence>
<dbReference type="GO" id="GO:0015074">
    <property type="term" value="P:DNA integration"/>
    <property type="evidence" value="ECO:0007669"/>
    <property type="project" value="InterPro"/>
</dbReference>
<dbReference type="GO" id="GO:0061630">
    <property type="term" value="F:ubiquitin protein ligase activity"/>
    <property type="evidence" value="ECO:0007669"/>
    <property type="project" value="UniProtKB-EC"/>
</dbReference>
<evidence type="ECO:0000313" key="5">
    <source>
        <dbReference type="Proteomes" id="UP000683360"/>
    </source>
</evidence>
<dbReference type="PANTHER" id="PTHR22605">
    <property type="entry name" value="RZ-TYPE DOMAIN-CONTAINING PROTEIN"/>
    <property type="match status" value="1"/>
</dbReference>
<dbReference type="SUPFAM" id="SSF52540">
    <property type="entry name" value="P-loop containing nucleoside triphosphate hydrolases"/>
    <property type="match status" value="1"/>
</dbReference>
<dbReference type="PANTHER" id="PTHR22605:SF16">
    <property type="entry name" value="E3 UBIQUITIN-PROTEIN LIGASE RNF213"/>
    <property type="match status" value="1"/>
</dbReference>
<evidence type="ECO:0000259" key="3">
    <source>
        <dbReference type="Pfam" id="PF13358"/>
    </source>
</evidence>
<dbReference type="InterPro" id="IPR038717">
    <property type="entry name" value="Tc1-like_DDE_dom"/>
</dbReference>
<dbReference type="InterPro" id="IPR027417">
    <property type="entry name" value="P-loop_NTPase"/>
</dbReference>
<dbReference type="InterPro" id="IPR031248">
    <property type="entry name" value="RNF213"/>
</dbReference>
<keyword evidence="4" id="KW-0808">Transferase</keyword>
<dbReference type="InterPro" id="IPR002492">
    <property type="entry name" value="Transposase_Tc1-like"/>
</dbReference>
<dbReference type="Gene3D" id="3.30.420.10">
    <property type="entry name" value="Ribonuclease H-like superfamily/Ribonuclease H"/>
    <property type="match status" value="1"/>
</dbReference>
<name>A0A8S3T121_MYTED</name>